<dbReference type="PROSITE" id="PS51782">
    <property type="entry name" value="LYSM"/>
    <property type="match status" value="1"/>
</dbReference>
<evidence type="ECO:0000313" key="3">
    <source>
        <dbReference type="Proteomes" id="UP000662888"/>
    </source>
</evidence>
<reference evidence="2 3" key="1">
    <citation type="submission" date="2020-11" db="EMBL/GenBank/DDBJ databases">
        <authorList>
            <person name="Sun Q."/>
        </authorList>
    </citation>
    <scope>NUCLEOTIDE SEQUENCE [LARGE SCALE GENOMIC DNA]</scope>
    <source>
        <strain evidence="2 3">P8398</strain>
    </source>
</reference>
<dbReference type="Proteomes" id="UP000662888">
    <property type="component" value="Chromosome"/>
</dbReference>
<keyword evidence="3" id="KW-1185">Reference proteome</keyword>
<dbReference type="Pfam" id="PF19266">
    <property type="entry name" value="CIS_tube"/>
    <property type="match status" value="2"/>
</dbReference>
<dbReference type="RefSeq" id="WP_206088188.1">
    <property type="nucleotide sequence ID" value="NZ_CP065053.1"/>
</dbReference>
<accession>A0AA48WBR7</accession>
<sequence>MSEPAKAIFRVYWHGRGQPEDIPVQYNPSEYTLDKQAQIAEVQIPGLDAPLQQFVRGQAEKLTLELFFDTTEHGMGAGATSVTTETDKIYQLIKIEPTRHAPPILEFIWSDQMAGAHIGGAPGSVAAAAAKAVSGAAQAAGSAVGAALGAAGSIGAAAQALLGPALGSQRRNGFRCLLESVKQKFTLFSPEGVPLRATLTVSLREYKRLRDQLLELHLSSPDRTHVHALQQGEQLASVAQRYYDSPVDWRAIAEHNAIDDPRRIVPGRLLTVAPLD</sequence>
<dbReference type="EMBL" id="CP065053">
    <property type="protein sequence ID" value="QPI48579.1"/>
    <property type="molecule type" value="Genomic_DNA"/>
</dbReference>
<dbReference type="InterPro" id="IPR018392">
    <property type="entry name" value="LysM"/>
</dbReference>
<organism evidence="2 3">
    <name type="scientific">Massilia antarctica</name>
    <dbReference type="NCBI Taxonomy" id="2765360"/>
    <lineage>
        <taxon>Bacteria</taxon>
        <taxon>Pseudomonadati</taxon>
        <taxon>Pseudomonadota</taxon>
        <taxon>Betaproteobacteria</taxon>
        <taxon>Burkholderiales</taxon>
        <taxon>Oxalobacteraceae</taxon>
        <taxon>Telluria group</taxon>
        <taxon>Massilia</taxon>
    </lineage>
</organism>
<feature type="domain" description="LysM" evidence="1">
    <location>
        <begin position="225"/>
        <end position="272"/>
    </location>
</feature>
<proteinExistence type="predicted"/>
<evidence type="ECO:0000313" key="2">
    <source>
        <dbReference type="EMBL" id="QPI48579.1"/>
    </source>
</evidence>
<name>A0AA48WBR7_9BURK</name>
<gene>
    <name evidence="2" type="ORF">IV454_24075</name>
</gene>
<dbReference type="InterPro" id="IPR036779">
    <property type="entry name" value="LysM_dom_sf"/>
</dbReference>
<evidence type="ECO:0000259" key="1">
    <source>
        <dbReference type="PROSITE" id="PS51782"/>
    </source>
</evidence>
<dbReference type="InterPro" id="IPR045361">
    <property type="entry name" value="CIS_tube_prot_N"/>
</dbReference>
<protein>
    <submittedName>
        <fullName evidence="2">LysM peptidoglycan-binding domain-containing protein</fullName>
    </submittedName>
</protein>
<dbReference type="Gene3D" id="3.10.350.10">
    <property type="entry name" value="LysM domain"/>
    <property type="match status" value="1"/>
</dbReference>